<dbReference type="HOGENOM" id="CLU_051444_2_0_1"/>
<sequence>MTSYSFYPPNVQDLSDTVIGSVRQRAKQVFKAFSVHDIHDQRTNATAFIAIAGSEMVTVSRTQKRSVNHDRDRTVPDEYRRLLLHRQSRRDIQRRYRAKLHARSVAFEKSVEQLKDEVRRLDQQYRSLSTDSLSTATPWNVVAEYFSLFRHGFNASSTASEVPEPSPSSKQLLFLQATMSPNVMVKSGSGIPELLEIWRSISLRHDGLDVRLERLENGPEGLFIATTKCCFTITLSMIQQEFPHLIDEEGKPLPLAEKLLGRQVVLLSEVRFDWDESTTRMASVTGRHFKAEMLMPLLKILGNLEDVAFVLGSSCPAVDMVL</sequence>
<dbReference type="AlphaFoldDB" id="V9EYP1"/>
<evidence type="ECO:0000256" key="1">
    <source>
        <dbReference type="SAM" id="Coils"/>
    </source>
</evidence>
<feature type="coiled-coil region" evidence="1">
    <location>
        <begin position="104"/>
        <end position="131"/>
    </location>
</feature>
<organism evidence="2 3">
    <name type="scientific">Phytophthora nicotianae P1569</name>
    <dbReference type="NCBI Taxonomy" id="1317065"/>
    <lineage>
        <taxon>Eukaryota</taxon>
        <taxon>Sar</taxon>
        <taxon>Stramenopiles</taxon>
        <taxon>Oomycota</taxon>
        <taxon>Peronosporomycetes</taxon>
        <taxon>Peronosporales</taxon>
        <taxon>Peronosporaceae</taxon>
        <taxon>Phytophthora</taxon>
    </lineage>
</organism>
<accession>V9EYP1</accession>
<reference evidence="2 3" key="1">
    <citation type="submission" date="2013-11" db="EMBL/GenBank/DDBJ databases">
        <title>The Genome Sequence of Phytophthora parasitica P1569.</title>
        <authorList>
            <consortium name="The Broad Institute Genomics Platform"/>
            <person name="Russ C."/>
            <person name="Tyler B."/>
            <person name="Panabieres F."/>
            <person name="Shan W."/>
            <person name="Tripathy S."/>
            <person name="Grunwald N."/>
            <person name="Machado M."/>
            <person name="Johnson C.S."/>
            <person name="Arredondo F."/>
            <person name="Hong C."/>
            <person name="Coffey M."/>
            <person name="Young S.K."/>
            <person name="Zeng Q."/>
            <person name="Gargeya S."/>
            <person name="Fitzgerald M."/>
            <person name="Abouelleil A."/>
            <person name="Alvarado L."/>
            <person name="Chapman S.B."/>
            <person name="Gainer-Dewar J."/>
            <person name="Goldberg J."/>
            <person name="Griggs A."/>
            <person name="Gujja S."/>
            <person name="Hansen M."/>
            <person name="Howarth C."/>
            <person name="Imamovic A."/>
            <person name="Ireland A."/>
            <person name="Larimer J."/>
            <person name="McCowan C."/>
            <person name="Murphy C."/>
            <person name="Pearson M."/>
            <person name="Poon T.W."/>
            <person name="Priest M."/>
            <person name="Roberts A."/>
            <person name="Saif S."/>
            <person name="Shea T."/>
            <person name="Sykes S."/>
            <person name="Wortman J."/>
            <person name="Nusbaum C."/>
            <person name="Birren B."/>
        </authorList>
    </citation>
    <scope>NUCLEOTIDE SEQUENCE [LARGE SCALE GENOMIC DNA]</scope>
    <source>
        <strain evidence="2 3">P1569</strain>
    </source>
</reference>
<protein>
    <recommendedName>
        <fullName evidence="4">BZIP domain-containing protein</fullName>
    </recommendedName>
</protein>
<evidence type="ECO:0008006" key="4">
    <source>
        <dbReference type="Google" id="ProtNLM"/>
    </source>
</evidence>
<evidence type="ECO:0000313" key="3">
    <source>
        <dbReference type="Proteomes" id="UP000018721"/>
    </source>
</evidence>
<name>V9EYP1_PHYNI</name>
<evidence type="ECO:0000313" key="2">
    <source>
        <dbReference type="EMBL" id="ETI44359.1"/>
    </source>
</evidence>
<comment type="caution">
    <text evidence="2">The sequence shown here is derived from an EMBL/GenBank/DDBJ whole genome shotgun (WGS) entry which is preliminary data.</text>
</comment>
<keyword evidence="3" id="KW-1185">Reference proteome</keyword>
<gene>
    <name evidence="2" type="ORF">F443_10938</name>
</gene>
<keyword evidence="1" id="KW-0175">Coiled coil</keyword>
<proteinExistence type="predicted"/>
<dbReference type="OrthoDB" id="106440at2759"/>
<dbReference type="EMBL" id="ANIZ01001860">
    <property type="protein sequence ID" value="ETI44359.1"/>
    <property type="molecule type" value="Genomic_DNA"/>
</dbReference>
<dbReference type="Proteomes" id="UP000018721">
    <property type="component" value="Unassembled WGS sequence"/>
</dbReference>